<reference evidence="8" key="1">
    <citation type="submission" date="2011-07" db="EMBL/GenBank/DDBJ databases">
        <title>The complete genome of Cyclobacterium marinum DSM 745.</title>
        <authorList>
            <person name="Lucas S."/>
            <person name="Han J."/>
            <person name="Lapidus A."/>
            <person name="Bruce D."/>
            <person name="Goodwin L."/>
            <person name="Pitluck S."/>
            <person name="Peters L."/>
            <person name="Kyrpides N."/>
            <person name="Mavromatis K."/>
            <person name="Ivanova N."/>
            <person name="Ovchinnikova G."/>
            <person name="Chertkov O."/>
            <person name="Detter J.C."/>
            <person name="Tapia R."/>
            <person name="Han C."/>
            <person name="Land M."/>
            <person name="Hauser L."/>
            <person name="Markowitz V."/>
            <person name="Cheng J.-F."/>
            <person name="Hugenholtz P."/>
            <person name="Woyke T."/>
            <person name="Wu D."/>
            <person name="Tindall B."/>
            <person name="Schuetze A."/>
            <person name="Brambilla E."/>
            <person name="Klenk H.-P."/>
            <person name="Eisen J.A."/>
        </authorList>
    </citation>
    <scope>NUCLEOTIDE SEQUENCE [LARGE SCALE GENOMIC DNA]</scope>
    <source>
        <strain evidence="8">ATCC 25205 / DSM 745 / LMG 13164 / NCIMB 1802</strain>
    </source>
</reference>
<dbReference type="RefSeq" id="WP_014022535.1">
    <property type="nucleotide sequence ID" value="NC_015914.1"/>
</dbReference>
<evidence type="ECO:0000313" key="8">
    <source>
        <dbReference type="Proteomes" id="UP000001635"/>
    </source>
</evidence>
<dbReference type="NCBIfam" id="NF003251">
    <property type="entry name" value="PRK04207.1"/>
    <property type="match status" value="1"/>
</dbReference>
<evidence type="ECO:0000256" key="2">
    <source>
        <dbReference type="ARBA" id="ARBA00023002"/>
    </source>
</evidence>
<evidence type="ECO:0000256" key="3">
    <source>
        <dbReference type="ARBA" id="ARBA00023027"/>
    </source>
</evidence>
<keyword evidence="5" id="KW-0547">Nucleotide-binding</keyword>
<dbReference type="InterPro" id="IPR000846">
    <property type="entry name" value="DapB_N"/>
</dbReference>
<sequence>MKKIALLGYGVIGKRVADATALQDDMELIGVCDVISDWRIKAAVNKGFAIYAATNEAKSYMEHAGIPLSGNREDLLNEADLVVDCTPKKTATKNAKIYKAMKVKFILQGGEKHETTDHSFNAESNYSSALNRESTRIVSCNATSIIRTLSALKKVKLLKNASGILLRRSTDRWDSHLGGVMNTLIPEKKIPSLQGHDAQTVDPELNVVTMAVRVPKNHSHMHYWNIRLTKKVEKKEIIETFQSSSRITFINYNDGLVSNNTIKKKYLDMGRPWGDMYEVAIWKDLLKVEGKGLYCAYMVNNQAIVIPETIDAIRALTGIEENAEKSIKKTNQSLGINNDIMN</sequence>
<name>G0J1P2_CYCMS</name>
<dbReference type="InterPro" id="IPR020828">
    <property type="entry name" value="GlycerAld_3-P_DH_NAD(P)-bd"/>
</dbReference>
<dbReference type="GO" id="GO:0051287">
    <property type="term" value="F:NAD binding"/>
    <property type="evidence" value="ECO:0007669"/>
    <property type="project" value="InterPro"/>
</dbReference>
<dbReference type="GO" id="GO:0016620">
    <property type="term" value="F:oxidoreductase activity, acting on the aldehyde or oxo group of donors, NAD or NADP as acceptor"/>
    <property type="evidence" value="ECO:0007669"/>
    <property type="project" value="InterPro"/>
</dbReference>
<accession>G0J1P2</accession>
<dbReference type="Gene3D" id="3.40.50.720">
    <property type="entry name" value="NAD(P)-binding Rossmann-like Domain"/>
    <property type="match status" value="1"/>
</dbReference>
<dbReference type="InterPro" id="IPR020831">
    <property type="entry name" value="GlycerAld/Erythrose_P_DH"/>
</dbReference>
<dbReference type="HOGENOM" id="CLU_069533_0_0_10"/>
<dbReference type="eggNOG" id="COG0057">
    <property type="taxonomic scope" value="Bacteria"/>
</dbReference>
<evidence type="ECO:0000256" key="5">
    <source>
        <dbReference type="PIRSR" id="PIRSR000149-3"/>
    </source>
</evidence>
<dbReference type="EMBL" id="CP002955">
    <property type="protein sequence ID" value="AEL28251.1"/>
    <property type="molecule type" value="Genomic_DNA"/>
</dbReference>
<keyword evidence="3 5" id="KW-0520">NAD</keyword>
<dbReference type="OrthoDB" id="9779394at2"/>
<dbReference type="NCBIfam" id="TIGR01546">
    <property type="entry name" value="GAPDH-II_archae"/>
    <property type="match status" value="1"/>
</dbReference>
<gene>
    <name evidence="7" type="ordered locus">Cycma_4565</name>
</gene>
<dbReference type="InterPro" id="IPR020829">
    <property type="entry name" value="GlycerAld_3-P_DH_cat"/>
</dbReference>
<organism evidence="7 8">
    <name type="scientific">Cyclobacterium marinum (strain ATCC 25205 / DSM 745 / LMG 13164 / NCIMB 1802)</name>
    <name type="common">Flectobacillus marinus</name>
    <dbReference type="NCBI Taxonomy" id="880070"/>
    <lineage>
        <taxon>Bacteria</taxon>
        <taxon>Pseudomonadati</taxon>
        <taxon>Bacteroidota</taxon>
        <taxon>Cytophagia</taxon>
        <taxon>Cytophagales</taxon>
        <taxon>Cyclobacteriaceae</taxon>
        <taxon>Cyclobacterium</taxon>
    </lineage>
</organism>
<keyword evidence="2" id="KW-0560">Oxidoreductase</keyword>
<keyword evidence="1" id="KW-0521">NADP</keyword>
<dbReference type="GO" id="GO:0009089">
    <property type="term" value="P:lysine biosynthetic process via diaminopimelate"/>
    <property type="evidence" value="ECO:0007669"/>
    <property type="project" value="InterPro"/>
</dbReference>
<dbReference type="GO" id="GO:0005737">
    <property type="term" value="C:cytoplasm"/>
    <property type="evidence" value="ECO:0007669"/>
    <property type="project" value="InterPro"/>
</dbReference>
<protein>
    <submittedName>
        <fullName evidence="7">Glyceraldehyde-3-phosphate dehydrogenase</fullName>
    </submittedName>
</protein>
<feature type="domain" description="Glyceraldehyde 3-phosphate dehydrogenase NAD(P) binding" evidence="6">
    <location>
        <begin position="2"/>
        <end position="140"/>
    </location>
</feature>
<dbReference type="Pfam" id="PF02800">
    <property type="entry name" value="Gp_dh_C"/>
    <property type="match status" value="1"/>
</dbReference>
<dbReference type="PIRSF" id="PIRSF000149">
    <property type="entry name" value="GAP_DH"/>
    <property type="match status" value="1"/>
</dbReference>
<dbReference type="KEGG" id="cmr:Cycma_4565"/>
<dbReference type="AlphaFoldDB" id="G0J1P2"/>
<dbReference type="Proteomes" id="UP000001635">
    <property type="component" value="Chromosome"/>
</dbReference>
<dbReference type="GO" id="GO:0050661">
    <property type="term" value="F:NADP binding"/>
    <property type="evidence" value="ECO:0007669"/>
    <property type="project" value="InterPro"/>
</dbReference>
<dbReference type="InterPro" id="IPR036291">
    <property type="entry name" value="NAD(P)-bd_dom_sf"/>
</dbReference>
<keyword evidence="8" id="KW-1185">Reference proteome</keyword>
<feature type="active site" description="Nucleophile" evidence="4">
    <location>
        <position position="140"/>
    </location>
</feature>
<proteinExistence type="inferred from homology"/>
<dbReference type="HAMAP" id="MF_00559">
    <property type="entry name" value="G3P_dehdrog_arch"/>
    <property type="match status" value="1"/>
</dbReference>
<evidence type="ECO:0000256" key="1">
    <source>
        <dbReference type="ARBA" id="ARBA00022857"/>
    </source>
</evidence>
<dbReference type="Gene3D" id="3.30.360.10">
    <property type="entry name" value="Dihydrodipicolinate Reductase, domain 2"/>
    <property type="match status" value="1"/>
</dbReference>
<evidence type="ECO:0000313" key="7">
    <source>
        <dbReference type="EMBL" id="AEL28251.1"/>
    </source>
</evidence>
<evidence type="ECO:0000256" key="4">
    <source>
        <dbReference type="PIRSR" id="PIRSR000149-1"/>
    </source>
</evidence>
<feature type="binding site" evidence="5">
    <location>
        <position position="301"/>
    </location>
    <ligand>
        <name>NAD(+)</name>
        <dbReference type="ChEBI" id="CHEBI:57540"/>
    </ligand>
</feature>
<evidence type="ECO:0000259" key="6">
    <source>
        <dbReference type="SMART" id="SM00846"/>
    </source>
</evidence>
<dbReference type="GO" id="GO:0006096">
    <property type="term" value="P:glycolytic process"/>
    <property type="evidence" value="ECO:0007669"/>
    <property type="project" value="InterPro"/>
</dbReference>
<feature type="binding site" evidence="5">
    <location>
        <position position="33"/>
    </location>
    <ligand>
        <name>NAD(+)</name>
        <dbReference type="ChEBI" id="CHEBI:57540"/>
    </ligand>
</feature>
<dbReference type="SUPFAM" id="SSF55347">
    <property type="entry name" value="Glyceraldehyde-3-phosphate dehydrogenase-like, C-terminal domain"/>
    <property type="match status" value="1"/>
</dbReference>
<dbReference type="SMART" id="SM00846">
    <property type="entry name" value="Gp_dh_N"/>
    <property type="match status" value="1"/>
</dbReference>
<dbReference type="STRING" id="880070.Cycma_4565"/>
<dbReference type="SUPFAM" id="SSF51735">
    <property type="entry name" value="NAD(P)-binding Rossmann-fold domains"/>
    <property type="match status" value="1"/>
</dbReference>
<dbReference type="Pfam" id="PF01113">
    <property type="entry name" value="DapB_N"/>
    <property type="match status" value="1"/>
</dbReference>
<dbReference type="InterPro" id="IPR006436">
    <property type="entry name" value="Glyceraldehyde-3-P_DH_2_arc"/>
</dbReference>
<dbReference type="GO" id="GO:0008839">
    <property type="term" value="F:4-hydroxy-tetrahydrodipicolinate reductase"/>
    <property type="evidence" value="ECO:0007669"/>
    <property type="project" value="InterPro"/>
</dbReference>
<dbReference type="CDD" id="cd02278">
    <property type="entry name" value="GAPDH_II_N"/>
    <property type="match status" value="1"/>
</dbReference>
<dbReference type="CDD" id="cd18127">
    <property type="entry name" value="GAPDH_II_C"/>
    <property type="match status" value="1"/>
</dbReference>